<evidence type="ECO:0000313" key="1">
    <source>
        <dbReference type="EMBL" id="KIJ33777.1"/>
    </source>
</evidence>
<dbReference type="AlphaFoldDB" id="A0A0C9UWW4"/>
<protein>
    <submittedName>
        <fullName evidence="1">Uncharacterized protein</fullName>
    </submittedName>
</protein>
<gene>
    <name evidence="1" type="ORF">M422DRAFT_264236</name>
</gene>
<dbReference type="HOGENOM" id="CLU_1714445_0_0_1"/>
<accession>A0A0C9UWW4</accession>
<dbReference type="EMBL" id="KN837208">
    <property type="protein sequence ID" value="KIJ33777.1"/>
    <property type="molecule type" value="Genomic_DNA"/>
</dbReference>
<keyword evidence="2" id="KW-1185">Reference proteome</keyword>
<reference evidence="1 2" key="1">
    <citation type="submission" date="2014-06" db="EMBL/GenBank/DDBJ databases">
        <title>Evolutionary Origins and Diversification of the Mycorrhizal Mutualists.</title>
        <authorList>
            <consortium name="DOE Joint Genome Institute"/>
            <consortium name="Mycorrhizal Genomics Consortium"/>
            <person name="Kohler A."/>
            <person name="Kuo A."/>
            <person name="Nagy L.G."/>
            <person name="Floudas D."/>
            <person name="Copeland A."/>
            <person name="Barry K.W."/>
            <person name="Cichocki N."/>
            <person name="Veneault-Fourrey C."/>
            <person name="LaButti K."/>
            <person name="Lindquist E.A."/>
            <person name="Lipzen A."/>
            <person name="Lundell T."/>
            <person name="Morin E."/>
            <person name="Murat C."/>
            <person name="Riley R."/>
            <person name="Ohm R."/>
            <person name="Sun H."/>
            <person name="Tunlid A."/>
            <person name="Henrissat B."/>
            <person name="Grigoriev I.V."/>
            <person name="Hibbett D.S."/>
            <person name="Martin F."/>
        </authorList>
    </citation>
    <scope>NUCLEOTIDE SEQUENCE [LARGE SCALE GENOMIC DNA]</scope>
    <source>
        <strain evidence="1 2">SS14</strain>
    </source>
</reference>
<sequence length="153" mass="17067">MKVNFRYNMAGWGSSNKAEINVQVLKSLILSSYYMIADDFVPLIIPLLHLVAHSELQYVPHQEKRIGRDAYYVIALTRAAISLSPYTFRAVGFKVAQVACNWQPPVCAALWVHPLPNLRRKERVTAAIPFAAETSQSSRAALLPFFALPLAAP</sequence>
<proteinExistence type="predicted"/>
<dbReference type="Proteomes" id="UP000054279">
    <property type="component" value="Unassembled WGS sequence"/>
</dbReference>
<evidence type="ECO:0000313" key="2">
    <source>
        <dbReference type="Proteomes" id="UP000054279"/>
    </source>
</evidence>
<organism evidence="1 2">
    <name type="scientific">Sphaerobolus stellatus (strain SS14)</name>
    <dbReference type="NCBI Taxonomy" id="990650"/>
    <lineage>
        <taxon>Eukaryota</taxon>
        <taxon>Fungi</taxon>
        <taxon>Dikarya</taxon>
        <taxon>Basidiomycota</taxon>
        <taxon>Agaricomycotina</taxon>
        <taxon>Agaricomycetes</taxon>
        <taxon>Phallomycetidae</taxon>
        <taxon>Geastrales</taxon>
        <taxon>Sphaerobolaceae</taxon>
        <taxon>Sphaerobolus</taxon>
    </lineage>
</organism>
<name>A0A0C9UWW4_SPHS4</name>